<gene>
    <name evidence="4" type="ORF">SAMN02745131_00978</name>
</gene>
<evidence type="ECO:0000259" key="3">
    <source>
        <dbReference type="PROSITE" id="PS50106"/>
    </source>
</evidence>
<protein>
    <submittedName>
        <fullName evidence="4">Serine protease Do</fullName>
    </submittedName>
</protein>
<dbReference type="Pfam" id="PF13180">
    <property type="entry name" value="PDZ_2"/>
    <property type="match status" value="2"/>
</dbReference>
<name>A0A1M4VUD7_9BACT</name>
<evidence type="ECO:0000313" key="5">
    <source>
        <dbReference type="Proteomes" id="UP000184048"/>
    </source>
</evidence>
<proteinExistence type="predicted"/>
<dbReference type="CDD" id="cd06779">
    <property type="entry name" value="cpPDZ_Deg_HtrA-like"/>
    <property type="match status" value="1"/>
</dbReference>
<feature type="chain" id="PRO_5013110020" evidence="2">
    <location>
        <begin position="26"/>
        <end position="331"/>
    </location>
</feature>
<dbReference type="Gene3D" id="2.30.42.10">
    <property type="match status" value="2"/>
</dbReference>
<feature type="domain" description="PDZ" evidence="3">
    <location>
        <begin position="111"/>
        <end position="192"/>
    </location>
</feature>
<sequence length="331" mass="36332">MKQIFVKRLLIAGLAIITVPSVVLAQKEKTKDTKDEKEMQTIVITRNGNLDKKTVIEIDGDKVKVNGKDADDDKEVHVNVNTIKGMGNKRFRMMNRAPGAGTWNMNMDNDGISLFSEDENRAMLGVNTSTDDKGAAIEGVTGESAAEKAGLKKGDIITKIGDKKIEDAEDVTEAIHDRKPGEKVDITYLRDGKEHKATAELGKWKGIRMNTFTMPRIAMPETPMPPMEGFGDNGFVFGGRPKLGLSIQDTDEGKGVKVLDVDEESNAAKAGIKEGDIILGIDDKEVKGTEDVTRTIRDNREKTSFDFKIERGGKTQTVTVKIPKKLKTAEL</sequence>
<organism evidence="4 5">
    <name type="scientific">Flavisolibacter ginsengisoli DSM 18119</name>
    <dbReference type="NCBI Taxonomy" id="1121884"/>
    <lineage>
        <taxon>Bacteria</taxon>
        <taxon>Pseudomonadati</taxon>
        <taxon>Bacteroidota</taxon>
        <taxon>Chitinophagia</taxon>
        <taxon>Chitinophagales</taxon>
        <taxon>Chitinophagaceae</taxon>
        <taxon>Flavisolibacter</taxon>
    </lineage>
</organism>
<evidence type="ECO:0000256" key="2">
    <source>
        <dbReference type="SAM" id="SignalP"/>
    </source>
</evidence>
<dbReference type="STRING" id="1121884.SAMN02745131_00978"/>
<dbReference type="AlphaFoldDB" id="A0A1M4VUD7"/>
<dbReference type="GO" id="GO:0004222">
    <property type="term" value="F:metalloendopeptidase activity"/>
    <property type="evidence" value="ECO:0007669"/>
    <property type="project" value="InterPro"/>
</dbReference>
<dbReference type="PANTHER" id="PTHR42837:SF2">
    <property type="entry name" value="MEMBRANE METALLOPROTEASE ARASP2, CHLOROPLASTIC-RELATED"/>
    <property type="match status" value="1"/>
</dbReference>
<evidence type="ECO:0000313" key="4">
    <source>
        <dbReference type="EMBL" id="SHE72510.1"/>
    </source>
</evidence>
<feature type="domain" description="PDZ" evidence="3">
    <location>
        <begin position="239"/>
        <end position="288"/>
    </location>
</feature>
<keyword evidence="4" id="KW-0378">Hydrolase</keyword>
<dbReference type="SMART" id="SM00228">
    <property type="entry name" value="PDZ"/>
    <property type="match status" value="2"/>
</dbReference>
<keyword evidence="4" id="KW-0645">Protease</keyword>
<dbReference type="SUPFAM" id="SSF50156">
    <property type="entry name" value="PDZ domain-like"/>
    <property type="match status" value="2"/>
</dbReference>
<dbReference type="PANTHER" id="PTHR42837">
    <property type="entry name" value="REGULATOR OF SIGMA-E PROTEASE RSEP"/>
    <property type="match status" value="1"/>
</dbReference>
<dbReference type="InterPro" id="IPR036034">
    <property type="entry name" value="PDZ_sf"/>
</dbReference>
<comment type="cofactor">
    <cofactor evidence="1">
        <name>Zn(2+)</name>
        <dbReference type="ChEBI" id="CHEBI:29105"/>
    </cofactor>
</comment>
<dbReference type="OrthoDB" id="9781273at2"/>
<accession>A0A1M4VUD7</accession>
<dbReference type="GO" id="GO:0006508">
    <property type="term" value="P:proteolysis"/>
    <property type="evidence" value="ECO:0007669"/>
    <property type="project" value="UniProtKB-KW"/>
</dbReference>
<feature type="signal peptide" evidence="2">
    <location>
        <begin position="1"/>
        <end position="25"/>
    </location>
</feature>
<dbReference type="PROSITE" id="PS50106">
    <property type="entry name" value="PDZ"/>
    <property type="match status" value="2"/>
</dbReference>
<keyword evidence="5" id="KW-1185">Reference proteome</keyword>
<dbReference type="Proteomes" id="UP000184048">
    <property type="component" value="Unassembled WGS sequence"/>
</dbReference>
<dbReference type="InterPro" id="IPR004387">
    <property type="entry name" value="Pept_M50_Zn"/>
</dbReference>
<dbReference type="GO" id="GO:0016020">
    <property type="term" value="C:membrane"/>
    <property type="evidence" value="ECO:0007669"/>
    <property type="project" value="InterPro"/>
</dbReference>
<evidence type="ECO:0000256" key="1">
    <source>
        <dbReference type="ARBA" id="ARBA00001947"/>
    </source>
</evidence>
<dbReference type="InterPro" id="IPR001478">
    <property type="entry name" value="PDZ"/>
</dbReference>
<dbReference type="RefSeq" id="WP_072834111.1">
    <property type="nucleotide sequence ID" value="NZ_FQUU01000003.1"/>
</dbReference>
<dbReference type="EMBL" id="FQUU01000003">
    <property type="protein sequence ID" value="SHE72510.1"/>
    <property type="molecule type" value="Genomic_DNA"/>
</dbReference>
<keyword evidence="2" id="KW-0732">Signal</keyword>
<reference evidence="4 5" key="1">
    <citation type="submission" date="2016-11" db="EMBL/GenBank/DDBJ databases">
        <authorList>
            <person name="Jaros S."/>
            <person name="Januszkiewicz K."/>
            <person name="Wedrychowicz H."/>
        </authorList>
    </citation>
    <scope>NUCLEOTIDE SEQUENCE [LARGE SCALE GENOMIC DNA]</scope>
    <source>
        <strain evidence="4 5">DSM 18119</strain>
    </source>
</reference>